<dbReference type="RefSeq" id="WP_245203892.1">
    <property type="nucleotide sequence ID" value="NZ_JAGGKT010000012.1"/>
</dbReference>
<keyword evidence="3" id="KW-1185">Reference proteome</keyword>
<dbReference type="Pfam" id="PF13787">
    <property type="entry name" value="HXXEE"/>
    <property type="match status" value="1"/>
</dbReference>
<feature type="transmembrane region" description="Helical" evidence="1">
    <location>
        <begin position="148"/>
        <end position="167"/>
    </location>
</feature>
<protein>
    <submittedName>
        <fullName evidence="2">Uncharacterized membrane protein (UPF0136 family)</fullName>
    </submittedName>
</protein>
<feature type="transmembrane region" description="Helical" evidence="1">
    <location>
        <begin position="109"/>
        <end position="127"/>
    </location>
</feature>
<sequence>MSIRKVILLGPLIFFIHDLEEVLWAQQWLDENRQLIEGTLLDGIVDKLGFPPLEFGIVVGIVTHLYCIISYFAAKNLKAGISMNLYISTILILFVNVFTHLGQSILLKMYTPGVVTAVLVVLPYSIYALKKLKVENLMTKTSRLVSPVAAVGMVFILFGLMFVVGSVI</sequence>
<organism evidence="2 3">
    <name type="scientific">Ammoniphilus resinae</name>
    <dbReference type="NCBI Taxonomy" id="861532"/>
    <lineage>
        <taxon>Bacteria</taxon>
        <taxon>Bacillati</taxon>
        <taxon>Bacillota</taxon>
        <taxon>Bacilli</taxon>
        <taxon>Bacillales</taxon>
        <taxon>Paenibacillaceae</taxon>
        <taxon>Aneurinibacillus group</taxon>
        <taxon>Ammoniphilus</taxon>
    </lineage>
</organism>
<keyword evidence="1" id="KW-0812">Transmembrane</keyword>
<comment type="caution">
    <text evidence="2">The sequence shown here is derived from an EMBL/GenBank/DDBJ whole genome shotgun (WGS) entry which is preliminary data.</text>
</comment>
<reference evidence="2 3" key="1">
    <citation type="submission" date="2021-03" db="EMBL/GenBank/DDBJ databases">
        <title>Genomic Encyclopedia of Type Strains, Phase IV (KMG-IV): sequencing the most valuable type-strain genomes for metagenomic binning, comparative biology and taxonomic classification.</title>
        <authorList>
            <person name="Goeker M."/>
        </authorList>
    </citation>
    <scope>NUCLEOTIDE SEQUENCE [LARGE SCALE GENOMIC DNA]</scope>
    <source>
        <strain evidence="2 3">DSM 24738</strain>
    </source>
</reference>
<evidence type="ECO:0000256" key="1">
    <source>
        <dbReference type="SAM" id="Phobius"/>
    </source>
</evidence>
<proteinExistence type="predicted"/>
<feature type="transmembrane region" description="Helical" evidence="1">
    <location>
        <begin position="85"/>
        <end position="103"/>
    </location>
</feature>
<dbReference type="Proteomes" id="UP001519343">
    <property type="component" value="Unassembled WGS sequence"/>
</dbReference>
<dbReference type="EMBL" id="JAGGKT010000012">
    <property type="protein sequence ID" value="MBP1933577.1"/>
    <property type="molecule type" value="Genomic_DNA"/>
</dbReference>
<accession>A0ABS4GU48</accession>
<name>A0ABS4GU48_9BACL</name>
<feature type="transmembrane region" description="Helical" evidence="1">
    <location>
        <begin position="49"/>
        <end position="73"/>
    </location>
</feature>
<keyword evidence="1" id="KW-0472">Membrane</keyword>
<dbReference type="InterPro" id="IPR025671">
    <property type="entry name" value="HXXEE"/>
</dbReference>
<evidence type="ECO:0000313" key="2">
    <source>
        <dbReference type="EMBL" id="MBP1933577.1"/>
    </source>
</evidence>
<keyword evidence="1" id="KW-1133">Transmembrane helix</keyword>
<evidence type="ECO:0000313" key="3">
    <source>
        <dbReference type="Proteomes" id="UP001519343"/>
    </source>
</evidence>
<gene>
    <name evidence="2" type="ORF">J2Z37_003590</name>
</gene>